<protein>
    <submittedName>
        <fullName evidence="1">Acid-resistance membrane protein</fullName>
    </submittedName>
</protein>
<dbReference type="PANTHER" id="PTHR34989">
    <property type="entry name" value="PROTEIN HDED"/>
    <property type="match status" value="1"/>
</dbReference>
<dbReference type="InterPro" id="IPR005325">
    <property type="entry name" value="DUF308_memb"/>
</dbReference>
<dbReference type="Proteomes" id="UP000254938">
    <property type="component" value="Unassembled WGS sequence"/>
</dbReference>
<dbReference type="RefSeq" id="WP_069339807.1">
    <property type="nucleotide sequence ID" value="NZ_BIGW01000006.1"/>
</dbReference>
<gene>
    <name evidence="1" type="primary">hdeD_1</name>
    <name evidence="1" type="ORF">NCTC9140_06868</name>
</gene>
<dbReference type="InterPro" id="IPR052712">
    <property type="entry name" value="Acid_resist_chaperone_HdeD"/>
</dbReference>
<sequence length="196" mass="21820">MLFIDSSKINTLGSTLLKRYRRATAVMAVILLLCALACMLFPIYSGVVISTLTGALMFICGMYSVAMALIFIKYNTRSYISSLLFGIIYFGVGCGFIFSTSFGINTLSLLFCVLFILAGYSRIAMGFKDRAMKGRYWYIFIGIIDLIIALAWLRASEDANYIITVTFIGLEMLFCAGFFLVLSYALNKAQKKLITT</sequence>
<organism evidence="1 2">
    <name type="scientific">Klebsiella pneumoniae</name>
    <dbReference type="NCBI Taxonomy" id="573"/>
    <lineage>
        <taxon>Bacteria</taxon>
        <taxon>Pseudomonadati</taxon>
        <taxon>Pseudomonadota</taxon>
        <taxon>Gammaproteobacteria</taxon>
        <taxon>Enterobacterales</taxon>
        <taxon>Enterobacteriaceae</taxon>
        <taxon>Klebsiella/Raoultella group</taxon>
        <taxon>Klebsiella</taxon>
        <taxon>Klebsiella pneumoniae complex</taxon>
    </lineage>
</organism>
<evidence type="ECO:0000313" key="1">
    <source>
        <dbReference type="EMBL" id="STS85047.1"/>
    </source>
</evidence>
<dbReference type="AlphaFoldDB" id="A0A332T632"/>
<dbReference type="EMBL" id="UGKQ01000007">
    <property type="protein sequence ID" value="STS85047.1"/>
    <property type="molecule type" value="Genomic_DNA"/>
</dbReference>
<name>A0A332T632_KLEPN</name>
<dbReference type="GO" id="GO:0005886">
    <property type="term" value="C:plasma membrane"/>
    <property type="evidence" value="ECO:0007669"/>
    <property type="project" value="TreeGrafter"/>
</dbReference>
<evidence type="ECO:0000313" key="2">
    <source>
        <dbReference type="Proteomes" id="UP000254938"/>
    </source>
</evidence>
<accession>A0A332T632</accession>
<reference evidence="1 2" key="1">
    <citation type="submission" date="2018-06" db="EMBL/GenBank/DDBJ databases">
        <authorList>
            <consortium name="Pathogen Informatics"/>
            <person name="Doyle S."/>
        </authorList>
    </citation>
    <scope>NUCLEOTIDE SEQUENCE [LARGE SCALE GENOMIC DNA]</scope>
    <source>
        <strain evidence="1 2">NCTC9140</strain>
    </source>
</reference>
<proteinExistence type="predicted"/>
<dbReference type="Pfam" id="PF03729">
    <property type="entry name" value="DUF308"/>
    <property type="match status" value="1"/>
</dbReference>
<dbReference type="PANTHER" id="PTHR34989:SF1">
    <property type="entry name" value="PROTEIN HDED"/>
    <property type="match status" value="1"/>
</dbReference>